<dbReference type="EMBL" id="RCHU02000005">
    <property type="protein sequence ID" value="KAL3593149.1"/>
    <property type="molecule type" value="Genomic_DNA"/>
</dbReference>
<sequence length="159" mass="17789">MINNNRTQLQCIGHVLYSAMTWYAAGSINKSTTPSPNTGTGREGLKLSRQRRRVCEPAIALYCAAHGIVGLHVSPTGLVVITAQHRIIFFFPILSITLGAHRNEHSFAIGDQHSLVSYSTAFELSDKEWFSLLHPMYSNFQHTHNTCKKLTGQCCLRFK</sequence>
<name>A0ACC4CDW8_POPAL</name>
<proteinExistence type="predicted"/>
<dbReference type="Proteomes" id="UP000309997">
    <property type="component" value="Unassembled WGS sequence"/>
</dbReference>
<organism evidence="1 2">
    <name type="scientific">Populus alba</name>
    <name type="common">White poplar</name>
    <dbReference type="NCBI Taxonomy" id="43335"/>
    <lineage>
        <taxon>Eukaryota</taxon>
        <taxon>Viridiplantae</taxon>
        <taxon>Streptophyta</taxon>
        <taxon>Embryophyta</taxon>
        <taxon>Tracheophyta</taxon>
        <taxon>Spermatophyta</taxon>
        <taxon>Magnoliopsida</taxon>
        <taxon>eudicotyledons</taxon>
        <taxon>Gunneridae</taxon>
        <taxon>Pentapetalae</taxon>
        <taxon>rosids</taxon>
        <taxon>fabids</taxon>
        <taxon>Malpighiales</taxon>
        <taxon>Salicaceae</taxon>
        <taxon>Saliceae</taxon>
        <taxon>Populus</taxon>
    </lineage>
</organism>
<evidence type="ECO:0000313" key="1">
    <source>
        <dbReference type="EMBL" id="KAL3593149.1"/>
    </source>
</evidence>
<gene>
    <name evidence="1" type="ORF">D5086_011789</name>
</gene>
<protein>
    <submittedName>
        <fullName evidence="1">Uncharacterized protein</fullName>
    </submittedName>
</protein>
<accession>A0ACC4CDW8</accession>
<reference evidence="1 2" key="1">
    <citation type="journal article" date="2024" name="Plant Biotechnol. J.">
        <title>Genome and CRISPR/Cas9 system of a widespread forest tree (Populus alba) in the world.</title>
        <authorList>
            <person name="Liu Y.J."/>
            <person name="Jiang P.F."/>
            <person name="Han X.M."/>
            <person name="Li X.Y."/>
            <person name="Wang H.M."/>
            <person name="Wang Y.J."/>
            <person name="Wang X.X."/>
            <person name="Zeng Q.Y."/>
        </authorList>
    </citation>
    <scope>NUCLEOTIDE SEQUENCE [LARGE SCALE GENOMIC DNA]</scope>
    <source>
        <strain evidence="2">cv. PAL-ZL1</strain>
    </source>
</reference>
<evidence type="ECO:0000313" key="2">
    <source>
        <dbReference type="Proteomes" id="UP000309997"/>
    </source>
</evidence>
<comment type="caution">
    <text evidence="1">The sequence shown here is derived from an EMBL/GenBank/DDBJ whole genome shotgun (WGS) entry which is preliminary data.</text>
</comment>
<keyword evidence="2" id="KW-1185">Reference proteome</keyword>